<sequence length="243" mass="26680">MISLSNIPGEITEFCARCAEGLPSLTEDNARIQCIRKEFPSLLRNTSLFARILADITSGAKYPDLGYATMFDNELLLYADPGRLFSLRLFLWDAGDYTPVHDHSSWGVIGPVSGTLEVINYRRDDPGSQAGQARLIEAERLLLEPGETAFTLPLNDGIHTIGNPTDEAMLSLSLYGSPLPRGYINGFDLATGYIYQIVAPKIKKKVLATKALIGLDKAAGEDAFKRVRAHHLDIMRSAAENPK</sequence>
<dbReference type="Proteomes" id="UP000285961">
    <property type="component" value="Unassembled WGS sequence"/>
</dbReference>
<dbReference type="EMBL" id="QZKI01000102">
    <property type="protein sequence ID" value="RJP67581.1"/>
    <property type="molecule type" value="Genomic_DNA"/>
</dbReference>
<dbReference type="CDD" id="cd10548">
    <property type="entry name" value="cupin_CDO"/>
    <property type="match status" value="1"/>
</dbReference>
<accession>A0A419EU31</accession>
<evidence type="ECO:0008006" key="3">
    <source>
        <dbReference type="Google" id="ProtNLM"/>
    </source>
</evidence>
<dbReference type="AlphaFoldDB" id="A0A419EU31"/>
<comment type="caution">
    <text evidence="1">The sequence shown here is derived from an EMBL/GenBank/DDBJ whole genome shotgun (WGS) entry which is preliminary data.</text>
</comment>
<protein>
    <recommendedName>
        <fullName evidence="3">Cysteine dioxygenase</fullName>
    </recommendedName>
</protein>
<gene>
    <name evidence="1" type="ORF">C4532_14465</name>
</gene>
<proteinExistence type="predicted"/>
<dbReference type="InterPro" id="IPR011051">
    <property type="entry name" value="RmlC_Cupin_sf"/>
</dbReference>
<name>A0A419EU31_9BACT</name>
<evidence type="ECO:0000313" key="2">
    <source>
        <dbReference type="Proteomes" id="UP000285961"/>
    </source>
</evidence>
<dbReference type="InterPro" id="IPR014710">
    <property type="entry name" value="RmlC-like_jellyroll"/>
</dbReference>
<dbReference type="SUPFAM" id="SSF51182">
    <property type="entry name" value="RmlC-like cupins"/>
    <property type="match status" value="1"/>
</dbReference>
<evidence type="ECO:0000313" key="1">
    <source>
        <dbReference type="EMBL" id="RJP67581.1"/>
    </source>
</evidence>
<dbReference type="Gene3D" id="2.60.120.10">
    <property type="entry name" value="Jelly Rolls"/>
    <property type="match status" value="1"/>
</dbReference>
<organism evidence="1 2">
    <name type="scientific">Candidatus Abyssobacteria bacterium SURF_17</name>
    <dbReference type="NCBI Taxonomy" id="2093361"/>
    <lineage>
        <taxon>Bacteria</taxon>
        <taxon>Pseudomonadati</taxon>
        <taxon>Candidatus Hydrogenedentota</taxon>
        <taxon>Candidatus Abyssobacteria</taxon>
    </lineage>
</organism>
<reference evidence="1 2" key="1">
    <citation type="journal article" date="2017" name="ISME J.">
        <title>Energy and carbon metabolisms in a deep terrestrial subsurface fluid microbial community.</title>
        <authorList>
            <person name="Momper L."/>
            <person name="Jungbluth S.P."/>
            <person name="Lee M.D."/>
            <person name="Amend J.P."/>
        </authorList>
    </citation>
    <scope>NUCLEOTIDE SEQUENCE [LARGE SCALE GENOMIC DNA]</scope>
    <source>
        <strain evidence="1">SURF_17</strain>
    </source>
</reference>